<comment type="subcellular location">
    <subcellularLocation>
        <location evidence="1">Cell outer membrane</location>
    </subcellularLocation>
</comment>
<reference evidence="7" key="1">
    <citation type="submission" date="2023-03" db="EMBL/GenBank/DDBJ databases">
        <title>Andean soil-derived lignocellulolytic bacterial consortium as a source of novel taxa and putative plastic-active enzymes.</title>
        <authorList>
            <person name="Diaz-Garcia L."/>
            <person name="Chuvochina M."/>
            <person name="Feuerriegel G."/>
            <person name="Bunk B."/>
            <person name="Sproer C."/>
            <person name="Streit W.R."/>
            <person name="Rodriguez L.M."/>
            <person name="Overmann J."/>
            <person name="Jimenez D.J."/>
        </authorList>
    </citation>
    <scope>NUCLEOTIDE SEQUENCE</scope>
    <source>
        <strain evidence="7">MAG 4196</strain>
    </source>
</reference>
<dbReference type="AlphaFoldDB" id="A0AAJ5VUJ0"/>
<keyword evidence="3 6" id="KW-0732">Signal</keyword>
<evidence type="ECO:0000256" key="5">
    <source>
        <dbReference type="ARBA" id="ARBA00023237"/>
    </source>
</evidence>
<keyword evidence="5" id="KW-0998">Cell outer membrane</keyword>
<dbReference type="InterPro" id="IPR010583">
    <property type="entry name" value="MipA"/>
</dbReference>
<dbReference type="EMBL" id="CP119312">
    <property type="protein sequence ID" value="WEK05054.1"/>
    <property type="molecule type" value="Genomic_DNA"/>
</dbReference>
<dbReference type="Proteomes" id="UP001217476">
    <property type="component" value="Chromosome"/>
</dbReference>
<proteinExistence type="inferred from homology"/>
<dbReference type="PANTHER" id="PTHR38776:SF1">
    <property type="entry name" value="MLTA-INTERACTING PROTEIN-RELATED"/>
    <property type="match status" value="1"/>
</dbReference>
<gene>
    <name evidence="7" type="ORF">P0Y65_02025</name>
</gene>
<evidence type="ECO:0000256" key="4">
    <source>
        <dbReference type="ARBA" id="ARBA00023136"/>
    </source>
</evidence>
<dbReference type="Pfam" id="PF06629">
    <property type="entry name" value="MipA"/>
    <property type="match status" value="1"/>
</dbReference>
<feature type="signal peptide" evidence="6">
    <location>
        <begin position="1"/>
        <end position="23"/>
    </location>
</feature>
<accession>A0AAJ5VUJ0</accession>
<comment type="similarity">
    <text evidence="2">Belongs to the MipA/OmpV family.</text>
</comment>
<keyword evidence="4" id="KW-0472">Membrane</keyword>
<dbReference type="GO" id="GO:0009279">
    <property type="term" value="C:cell outer membrane"/>
    <property type="evidence" value="ECO:0007669"/>
    <property type="project" value="UniProtKB-SubCell"/>
</dbReference>
<evidence type="ECO:0000256" key="3">
    <source>
        <dbReference type="ARBA" id="ARBA00022729"/>
    </source>
</evidence>
<feature type="chain" id="PRO_5042561032" evidence="6">
    <location>
        <begin position="24"/>
        <end position="277"/>
    </location>
</feature>
<evidence type="ECO:0000256" key="2">
    <source>
        <dbReference type="ARBA" id="ARBA00005722"/>
    </source>
</evidence>
<dbReference type="PANTHER" id="PTHR38776">
    <property type="entry name" value="MLTA-INTERACTING PROTEIN-RELATED"/>
    <property type="match status" value="1"/>
</dbReference>
<evidence type="ECO:0000256" key="6">
    <source>
        <dbReference type="SAM" id="SignalP"/>
    </source>
</evidence>
<organism evidence="7 8">
    <name type="scientific">Candidatus Devosia phytovorans</name>
    <dbReference type="NCBI Taxonomy" id="3121372"/>
    <lineage>
        <taxon>Bacteria</taxon>
        <taxon>Pseudomonadati</taxon>
        <taxon>Pseudomonadota</taxon>
        <taxon>Alphaproteobacteria</taxon>
        <taxon>Hyphomicrobiales</taxon>
        <taxon>Devosiaceae</taxon>
        <taxon>Devosia</taxon>
    </lineage>
</organism>
<evidence type="ECO:0000313" key="8">
    <source>
        <dbReference type="Proteomes" id="UP001217476"/>
    </source>
</evidence>
<protein>
    <submittedName>
        <fullName evidence="7">MipA/OmpV family protein</fullName>
    </submittedName>
</protein>
<evidence type="ECO:0000313" key="7">
    <source>
        <dbReference type="EMBL" id="WEK05054.1"/>
    </source>
</evidence>
<name>A0AAJ5VUJ0_9HYPH</name>
<evidence type="ECO:0000256" key="1">
    <source>
        <dbReference type="ARBA" id="ARBA00004442"/>
    </source>
</evidence>
<sequence length="277" mass="28831">MRFPYCLVLTFPLLIASSSLSHAAGFDTYGAAPTDLYAIQPTHDFIFILGAGIGAAPAYEGASDYSATFLPIISVERFHIPGLIDVGGGPKTAGGLRFAPSVSFAGERVSTDHAALTGLDNVDATFGLGARVGYEMVLTDTVTAEVYGAARYAFGGAEGVVGEVGIDVTADVTPQLQITGGPVVSLASEGYMDTYFGVTSAQSAATGGRLAEYEAEGGIKSIGLKAEARYEFIPDTFANLKGSYSTFVGDTRNSPIVQSGSEHQFTIGLGLSRRFSF</sequence>